<evidence type="ECO:0000256" key="1">
    <source>
        <dbReference type="SAM" id="MobiDB-lite"/>
    </source>
</evidence>
<feature type="compositionally biased region" description="Polar residues" evidence="1">
    <location>
        <begin position="1"/>
        <end position="30"/>
    </location>
</feature>
<accession>A0A8H7S8J8</accession>
<proteinExistence type="predicted"/>
<name>A0A8H7S8J8_9FUNG</name>
<feature type="region of interest" description="Disordered" evidence="1">
    <location>
        <begin position="76"/>
        <end position="106"/>
    </location>
</feature>
<gene>
    <name evidence="2" type="ORF">INT45_009049</name>
</gene>
<feature type="region of interest" description="Disordered" evidence="1">
    <location>
        <begin position="1"/>
        <end position="53"/>
    </location>
</feature>
<sequence length="106" mass="11912">MQQHIITSQQDQRSGNVSEQTSSTMSSQRRPSLWEKMKQGGFHSVQADREAVGNADPKSFAHFGARFDDGFGSSALWESTLKRPPQDSNKQRQRNSLGEDALRQMS</sequence>
<comment type="caution">
    <text evidence="2">The sequence shown here is derived from an EMBL/GenBank/DDBJ whole genome shotgun (WGS) entry which is preliminary data.</text>
</comment>
<keyword evidence="3" id="KW-1185">Reference proteome</keyword>
<dbReference type="Proteomes" id="UP000646827">
    <property type="component" value="Unassembled WGS sequence"/>
</dbReference>
<dbReference type="AlphaFoldDB" id="A0A8H7S8J8"/>
<reference evidence="2 3" key="1">
    <citation type="submission" date="2020-12" db="EMBL/GenBank/DDBJ databases">
        <title>Metabolic potential, ecology and presence of endohyphal bacteria is reflected in genomic diversity of Mucoromycotina.</title>
        <authorList>
            <person name="Muszewska A."/>
            <person name="Okrasinska A."/>
            <person name="Steczkiewicz K."/>
            <person name="Drgas O."/>
            <person name="Orlowska M."/>
            <person name="Perlinska-Lenart U."/>
            <person name="Aleksandrzak-Piekarczyk T."/>
            <person name="Szatraj K."/>
            <person name="Zielenkiewicz U."/>
            <person name="Pilsyk S."/>
            <person name="Malc E."/>
            <person name="Mieczkowski P."/>
            <person name="Kruszewska J.S."/>
            <person name="Biernat P."/>
            <person name="Pawlowska J."/>
        </authorList>
    </citation>
    <scope>NUCLEOTIDE SEQUENCE [LARGE SCALE GENOMIC DNA]</scope>
    <source>
        <strain evidence="2 3">CBS 142.35</strain>
    </source>
</reference>
<protein>
    <submittedName>
        <fullName evidence="2">Uncharacterized protein</fullName>
    </submittedName>
</protein>
<evidence type="ECO:0000313" key="2">
    <source>
        <dbReference type="EMBL" id="KAG2224734.1"/>
    </source>
</evidence>
<evidence type="ECO:0000313" key="3">
    <source>
        <dbReference type="Proteomes" id="UP000646827"/>
    </source>
</evidence>
<dbReference type="OrthoDB" id="2237087at2759"/>
<dbReference type="EMBL" id="JAEPRB010000038">
    <property type="protein sequence ID" value="KAG2224734.1"/>
    <property type="molecule type" value="Genomic_DNA"/>
</dbReference>
<organism evidence="2 3">
    <name type="scientific">Circinella minor</name>
    <dbReference type="NCBI Taxonomy" id="1195481"/>
    <lineage>
        <taxon>Eukaryota</taxon>
        <taxon>Fungi</taxon>
        <taxon>Fungi incertae sedis</taxon>
        <taxon>Mucoromycota</taxon>
        <taxon>Mucoromycotina</taxon>
        <taxon>Mucoromycetes</taxon>
        <taxon>Mucorales</taxon>
        <taxon>Lichtheimiaceae</taxon>
        <taxon>Circinella</taxon>
    </lineage>
</organism>